<evidence type="ECO:0000256" key="2">
    <source>
        <dbReference type="SAM" id="Phobius"/>
    </source>
</evidence>
<evidence type="ECO:0000313" key="3">
    <source>
        <dbReference type="EMBL" id="MBK1669207.1"/>
    </source>
</evidence>
<gene>
    <name evidence="3" type="ORF">CKO28_14310</name>
</gene>
<dbReference type="NCBIfam" id="TIGR04346">
    <property type="entry name" value="DotA_TraY"/>
    <property type="match status" value="1"/>
</dbReference>
<feature type="transmembrane region" description="Helical" evidence="2">
    <location>
        <begin position="46"/>
        <end position="66"/>
    </location>
</feature>
<proteinExistence type="predicted"/>
<keyword evidence="2" id="KW-0812">Transmembrane</keyword>
<evidence type="ECO:0000256" key="1">
    <source>
        <dbReference type="SAM" id="MobiDB-lite"/>
    </source>
</evidence>
<feature type="transmembrane region" description="Helical" evidence="2">
    <location>
        <begin position="591"/>
        <end position="612"/>
    </location>
</feature>
<feature type="transmembrane region" description="Helical" evidence="2">
    <location>
        <begin position="522"/>
        <end position="545"/>
    </location>
</feature>
<keyword evidence="2" id="KW-1133">Transmembrane helix</keyword>
<organism evidence="3 4">
    <name type="scientific">Rhodovibrio sodomensis</name>
    <dbReference type="NCBI Taxonomy" id="1088"/>
    <lineage>
        <taxon>Bacteria</taxon>
        <taxon>Pseudomonadati</taxon>
        <taxon>Pseudomonadota</taxon>
        <taxon>Alphaproteobacteria</taxon>
        <taxon>Rhodospirillales</taxon>
        <taxon>Rhodovibrionaceae</taxon>
        <taxon>Rhodovibrio</taxon>
    </lineage>
</organism>
<feature type="transmembrane region" description="Helical" evidence="2">
    <location>
        <begin position="86"/>
        <end position="104"/>
    </location>
</feature>
<reference evidence="3 4" key="1">
    <citation type="journal article" date="2020" name="Microorganisms">
        <title>Osmotic Adaptation and Compatible Solute Biosynthesis of Phototrophic Bacteria as Revealed from Genome Analyses.</title>
        <authorList>
            <person name="Imhoff J.F."/>
            <person name="Rahn T."/>
            <person name="Kunzel S."/>
            <person name="Keller A."/>
            <person name="Neulinger S.C."/>
        </authorList>
    </citation>
    <scope>NUCLEOTIDE SEQUENCE [LARGE SCALE GENOMIC DNA]</scope>
    <source>
        <strain evidence="3 4">DSM 9895</strain>
    </source>
</reference>
<dbReference type="RefSeq" id="WP_200341534.1">
    <property type="nucleotide sequence ID" value="NZ_NRRL01000041.1"/>
</dbReference>
<evidence type="ECO:0008006" key="5">
    <source>
        <dbReference type="Google" id="ProtNLM"/>
    </source>
</evidence>
<feature type="transmembrane region" description="Helical" evidence="2">
    <location>
        <begin position="552"/>
        <end position="585"/>
    </location>
</feature>
<accession>A0ABS1DFF5</accession>
<feature type="transmembrane region" description="Helical" evidence="2">
    <location>
        <begin position="684"/>
        <end position="704"/>
    </location>
</feature>
<feature type="region of interest" description="Disordered" evidence="1">
    <location>
        <begin position="757"/>
        <end position="797"/>
    </location>
</feature>
<dbReference type="Proteomes" id="UP001296873">
    <property type="component" value="Unassembled WGS sequence"/>
</dbReference>
<dbReference type="InterPro" id="IPR027628">
    <property type="entry name" value="DotA_TraY"/>
</dbReference>
<name>A0ABS1DFF5_9PROT</name>
<keyword evidence="2" id="KW-0472">Membrane</keyword>
<sequence>MSDAVNRALLEDWTSDGTIARWFLENLFPFYAEKSDFVLRPIYEGLAYATGFLFSLAMMFLVWQILMGILNSAHDGKVLGQRWHTMWAPIRAVFGLGMLVPFGVGPGATPISAIHFLVGLLTLLGSGVASGVNQQITQWYALEAPAVAKPEASGVSDLINDVVQMETCYWSYGSSILDDRASVRVEARKYVSGDSLSDLDEGEKAKICGSPLAGMYTFCESESEEPAEETEGERLRRRLLAKGDARSISDVYEGNPHYAGSTAMLPQVPPAYTGPKKIEDDMEKAVFDWGNACGQIVVPIASKKDSPGRRRLDTERVRLVERIISKVRASEIPQSIVWGSSGKVQSTGALDVLENRIEEGVAMWQRQMVDVGTDVVREATREHREILADPGFSWIKAGAISRQYADMSRMSHFAVAEMPASVSGRVLEADVNRLIADEVRSDVNEVSELWAATQERARKRENSESVEWDTFTEASRGADEAKTESVNDAWDGFKEFMAEQHETVTGAFLTIGPSDWKRPIEFFTTFGNSTLSVALSVFAATTALAMKGSSLFGAAVGGVGVILVVLPFVWFLIGGLFTVGILFSFVVPMLFYIYFSFAVFGWLLFVVEAIVASPVWMFRHVRLDGEELINNPQSAGYIRLMNLLMRPTFIVLGLWGSYLLLALMTYYLIETFQLAWTMSDDGMPGGAILGVVGFLVSLLMMVYLQYQLLMRSLKFITELPDRAASWWGSQGEALGENQDAEKSSTAVIGFVGKSSNNIGGAADKKNAMSGHMANHNSNKAGQTGKRVDPTPGGDPNA</sequence>
<dbReference type="EMBL" id="NRRL01000041">
    <property type="protein sequence ID" value="MBK1669207.1"/>
    <property type="molecule type" value="Genomic_DNA"/>
</dbReference>
<protein>
    <recommendedName>
        <fullName evidence="5">Conjugal transfer/type IV secretion protein DotA/TraY</fullName>
    </recommendedName>
</protein>
<feature type="transmembrane region" description="Helical" evidence="2">
    <location>
        <begin position="649"/>
        <end position="669"/>
    </location>
</feature>
<comment type="caution">
    <text evidence="3">The sequence shown here is derived from an EMBL/GenBank/DDBJ whole genome shotgun (WGS) entry which is preliminary data.</text>
</comment>
<evidence type="ECO:0000313" key="4">
    <source>
        <dbReference type="Proteomes" id="UP001296873"/>
    </source>
</evidence>
<keyword evidence="4" id="KW-1185">Reference proteome</keyword>